<dbReference type="PATRIC" id="fig|1149862.3.peg.1084"/>
<keyword evidence="2" id="KW-1185">Reference proteome</keyword>
<dbReference type="EMBL" id="AKVJ01000011">
    <property type="protein sequence ID" value="EIW19937.1"/>
    <property type="molecule type" value="Genomic_DNA"/>
</dbReference>
<comment type="caution">
    <text evidence="1">The sequence shown here is derived from an EMBL/GenBank/DDBJ whole genome shotgun (WGS) entry which is preliminary data.</text>
</comment>
<sequence length="208" mass="23515">MKFKAIIVVGAREYTVTLGEDLHFKHALDALKFIREGLLVDGVFSNDGTEALEINCLDKYDSISVVQDLETPVLPAVEPAEADQVHREEQEYGLANIAAFNYLGQLMDVSLLVYYAKNHRVLMPSVINGGHAYGYMAENNVVELMHKIAQTRLQLTPDAYTVLLYPGPLVDMEDGIEYLRDWVRSREQDIYIPKIKNAKAFHGWNEKG</sequence>
<dbReference type="OrthoDB" id="10019162at2"/>
<dbReference type="Proteomes" id="UP000004324">
    <property type="component" value="Unassembled WGS sequence"/>
</dbReference>
<dbReference type="RefSeq" id="WP_007932054.1">
    <property type="nucleotide sequence ID" value="NZ_AKVJ01000011.1"/>
</dbReference>
<evidence type="ECO:0000313" key="2">
    <source>
        <dbReference type="Proteomes" id="UP000004324"/>
    </source>
</evidence>
<name>I9B483_9FIRM</name>
<dbReference type="AlphaFoldDB" id="I9B483"/>
<protein>
    <submittedName>
        <fullName evidence="1">Uncharacterized protein</fullName>
    </submittedName>
</protein>
<organism evidence="1 2">
    <name type="scientific">Pelosinus fermentans B4</name>
    <dbReference type="NCBI Taxonomy" id="1149862"/>
    <lineage>
        <taxon>Bacteria</taxon>
        <taxon>Bacillati</taxon>
        <taxon>Bacillota</taxon>
        <taxon>Negativicutes</taxon>
        <taxon>Selenomonadales</taxon>
        <taxon>Sporomusaceae</taxon>
        <taxon>Pelosinus</taxon>
    </lineage>
</organism>
<proteinExistence type="predicted"/>
<accession>I9B483</accession>
<reference evidence="1 2" key="1">
    <citation type="journal article" date="2012" name="J. Bacteriol.">
        <title>Draft Genome Sequences for Two Metal-Reducing Pelosinus fermentans Strains Isolated from a Cr(VI)-Contaminated Site and for Type Strain R7.</title>
        <authorList>
            <person name="Brown S.D."/>
            <person name="Podar M."/>
            <person name="Klingeman D.M."/>
            <person name="Johnson C.M."/>
            <person name="Yang Z.K."/>
            <person name="Utturkar S.M."/>
            <person name="Land M.L."/>
            <person name="Mosher J.J."/>
            <person name="Hurt R.A.Jr."/>
            <person name="Phelps T.J."/>
            <person name="Palumbo A.V."/>
            <person name="Arkin A.P."/>
            <person name="Hazen T.C."/>
            <person name="Elias D.A."/>
        </authorList>
    </citation>
    <scope>NUCLEOTIDE SEQUENCE [LARGE SCALE GENOMIC DNA]</scope>
    <source>
        <strain evidence="1 2">B4</strain>
    </source>
</reference>
<gene>
    <name evidence="1" type="ORF">FB4_0188</name>
</gene>
<evidence type="ECO:0000313" key="1">
    <source>
        <dbReference type="EMBL" id="EIW19937.1"/>
    </source>
</evidence>